<dbReference type="Proteomes" id="UP000308600">
    <property type="component" value="Unassembled WGS sequence"/>
</dbReference>
<keyword evidence="2" id="KW-1185">Reference proteome</keyword>
<evidence type="ECO:0000313" key="1">
    <source>
        <dbReference type="EMBL" id="TFK65174.1"/>
    </source>
</evidence>
<reference evidence="1 2" key="1">
    <citation type="journal article" date="2019" name="Nat. Ecol. Evol.">
        <title>Megaphylogeny resolves global patterns of mushroom evolution.</title>
        <authorList>
            <person name="Varga T."/>
            <person name="Krizsan K."/>
            <person name="Foldi C."/>
            <person name="Dima B."/>
            <person name="Sanchez-Garcia M."/>
            <person name="Sanchez-Ramirez S."/>
            <person name="Szollosi G.J."/>
            <person name="Szarkandi J.G."/>
            <person name="Papp V."/>
            <person name="Albert L."/>
            <person name="Andreopoulos W."/>
            <person name="Angelini C."/>
            <person name="Antonin V."/>
            <person name="Barry K.W."/>
            <person name="Bougher N.L."/>
            <person name="Buchanan P."/>
            <person name="Buyck B."/>
            <person name="Bense V."/>
            <person name="Catcheside P."/>
            <person name="Chovatia M."/>
            <person name="Cooper J."/>
            <person name="Damon W."/>
            <person name="Desjardin D."/>
            <person name="Finy P."/>
            <person name="Geml J."/>
            <person name="Haridas S."/>
            <person name="Hughes K."/>
            <person name="Justo A."/>
            <person name="Karasinski D."/>
            <person name="Kautmanova I."/>
            <person name="Kiss B."/>
            <person name="Kocsube S."/>
            <person name="Kotiranta H."/>
            <person name="LaButti K.M."/>
            <person name="Lechner B.E."/>
            <person name="Liimatainen K."/>
            <person name="Lipzen A."/>
            <person name="Lukacs Z."/>
            <person name="Mihaltcheva S."/>
            <person name="Morgado L.N."/>
            <person name="Niskanen T."/>
            <person name="Noordeloos M.E."/>
            <person name="Ohm R.A."/>
            <person name="Ortiz-Santana B."/>
            <person name="Ovrebo C."/>
            <person name="Racz N."/>
            <person name="Riley R."/>
            <person name="Savchenko A."/>
            <person name="Shiryaev A."/>
            <person name="Soop K."/>
            <person name="Spirin V."/>
            <person name="Szebenyi C."/>
            <person name="Tomsovsky M."/>
            <person name="Tulloss R.E."/>
            <person name="Uehling J."/>
            <person name="Grigoriev I.V."/>
            <person name="Vagvolgyi C."/>
            <person name="Papp T."/>
            <person name="Martin F.M."/>
            <person name="Miettinen O."/>
            <person name="Hibbett D.S."/>
            <person name="Nagy L.G."/>
        </authorList>
    </citation>
    <scope>NUCLEOTIDE SEQUENCE [LARGE SCALE GENOMIC DNA]</scope>
    <source>
        <strain evidence="1 2">NL-1719</strain>
    </source>
</reference>
<gene>
    <name evidence="1" type="ORF">BDN72DRAFT_845882</name>
</gene>
<name>A0ACD3AII0_9AGAR</name>
<proteinExistence type="predicted"/>
<accession>A0ACD3AII0</accession>
<organism evidence="1 2">
    <name type="scientific">Pluteus cervinus</name>
    <dbReference type="NCBI Taxonomy" id="181527"/>
    <lineage>
        <taxon>Eukaryota</taxon>
        <taxon>Fungi</taxon>
        <taxon>Dikarya</taxon>
        <taxon>Basidiomycota</taxon>
        <taxon>Agaricomycotina</taxon>
        <taxon>Agaricomycetes</taxon>
        <taxon>Agaricomycetidae</taxon>
        <taxon>Agaricales</taxon>
        <taxon>Pluteineae</taxon>
        <taxon>Pluteaceae</taxon>
        <taxon>Pluteus</taxon>
    </lineage>
</organism>
<dbReference type="EMBL" id="ML208446">
    <property type="protein sequence ID" value="TFK65174.1"/>
    <property type="molecule type" value="Genomic_DNA"/>
</dbReference>
<protein>
    <submittedName>
        <fullName evidence="1">Uncharacterized protein</fullName>
    </submittedName>
</protein>
<sequence length="138" mass="15308">MIPRSPTDSEAAAPARRKHKHFLDKNEALTLATSIAGVHEQKAIRKVQSHQAQLDHREDRPTRISSSKKKLKETKALLAAQRAQAKKRRNQERKQKPKPQDETPTMSRGGAAPDPAPEKPRKRVAFAGIPDRIAGSSS</sequence>
<evidence type="ECO:0000313" key="2">
    <source>
        <dbReference type="Proteomes" id="UP000308600"/>
    </source>
</evidence>